<gene>
    <name evidence="6" type="ORF">C2S53_011370</name>
</gene>
<proteinExistence type="predicted"/>
<dbReference type="AlphaFoldDB" id="A0AAD4J8R6"/>
<keyword evidence="2 4" id="KW-0863">Zinc-finger</keyword>
<comment type="caution">
    <text evidence="6">The sequence shown here is derived from an EMBL/GenBank/DDBJ whole genome shotgun (WGS) entry which is preliminary data.</text>
</comment>
<dbReference type="EMBL" id="SDAM02000109">
    <property type="protein sequence ID" value="KAH6829277.1"/>
    <property type="molecule type" value="Genomic_DNA"/>
</dbReference>
<sequence>MEAENSRVDTEIQDKNDDVCVIKKKRKKTSDVWFDFDDVEDPKLGRKAVCKHCKDRFAYGGKGSSTSHLKRHADSCFQKKLKNNTSTKQSTIPFKSSTSSMNPFLVPGAKYSNEYLSQLEAMNIKDTTSTKKEEESITRPFLLTNEALRNATSGSKVHACIKSRSSLQPQTISFESTLKLFTKQ</sequence>
<dbReference type="SUPFAM" id="SSF57667">
    <property type="entry name" value="beta-beta-alpha zinc fingers"/>
    <property type="match status" value="1"/>
</dbReference>
<organism evidence="6 7">
    <name type="scientific">Perilla frutescens var. hirtella</name>
    <name type="common">Perilla citriodora</name>
    <name type="synonym">Perilla setoyensis</name>
    <dbReference type="NCBI Taxonomy" id="608512"/>
    <lineage>
        <taxon>Eukaryota</taxon>
        <taxon>Viridiplantae</taxon>
        <taxon>Streptophyta</taxon>
        <taxon>Embryophyta</taxon>
        <taxon>Tracheophyta</taxon>
        <taxon>Spermatophyta</taxon>
        <taxon>Magnoliopsida</taxon>
        <taxon>eudicotyledons</taxon>
        <taxon>Gunneridae</taxon>
        <taxon>Pentapetalae</taxon>
        <taxon>asterids</taxon>
        <taxon>lamiids</taxon>
        <taxon>Lamiales</taxon>
        <taxon>Lamiaceae</taxon>
        <taxon>Nepetoideae</taxon>
        <taxon>Elsholtzieae</taxon>
        <taxon>Perilla</taxon>
    </lineage>
</organism>
<keyword evidence="7" id="KW-1185">Reference proteome</keyword>
<dbReference type="InterPro" id="IPR003656">
    <property type="entry name" value="Znf_BED"/>
</dbReference>
<dbReference type="InterPro" id="IPR053031">
    <property type="entry name" value="Cuticle_assoc_protein"/>
</dbReference>
<dbReference type="GO" id="GO:0006357">
    <property type="term" value="P:regulation of transcription by RNA polymerase II"/>
    <property type="evidence" value="ECO:0007669"/>
    <property type="project" value="TreeGrafter"/>
</dbReference>
<dbReference type="PANTHER" id="PTHR34396">
    <property type="entry name" value="OS03G0264950 PROTEIN-RELATED"/>
    <property type="match status" value="1"/>
</dbReference>
<reference evidence="6 7" key="1">
    <citation type="journal article" date="2021" name="Nat. Commun.">
        <title>Incipient diploidization of the medicinal plant Perilla within 10,000 years.</title>
        <authorList>
            <person name="Zhang Y."/>
            <person name="Shen Q."/>
            <person name="Leng L."/>
            <person name="Zhang D."/>
            <person name="Chen S."/>
            <person name="Shi Y."/>
            <person name="Ning Z."/>
            <person name="Chen S."/>
        </authorList>
    </citation>
    <scope>NUCLEOTIDE SEQUENCE [LARGE SCALE GENOMIC DNA]</scope>
    <source>
        <strain evidence="7">cv. PC099</strain>
    </source>
</reference>
<evidence type="ECO:0000256" key="3">
    <source>
        <dbReference type="ARBA" id="ARBA00022833"/>
    </source>
</evidence>
<feature type="domain" description="BED-type" evidence="5">
    <location>
        <begin position="27"/>
        <end position="88"/>
    </location>
</feature>
<dbReference type="SMART" id="SM00614">
    <property type="entry name" value="ZnF_BED"/>
    <property type="match status" value="1"/>
</dbReference>
<dbReference type="InterPro" id="IPR036236">
    <property type="entry name" value="Znf_C2H2_sf"/>
</dbReference>
<dbReference type="PANTHER" id="PTHR34396:SF22">
    <property type="entry name" value="ZINC FINGER BED DOMAIN-CONTAINING PROTEIN DAYSLEEPER-LIKE"/>
    <property type="match status" value="1"/>
</dbReference>
<dbReference type="Proteomes" id="UP001190926">
    <property type="component" value="Unassembled WGS sequence"/>
</dbReference>
<dbReference type="Pfam" id="PF02892">
    <property type="entry name" value="zf-BED"/>
    <property type="match status" value="1"/>
</dbReference>
<evidence type="ECO:0000256" key="4">
    <source>
        <dbReference type="PROSITE-ProRule" id="PRU00027"/>
    </source>
</evidence>
<evidence type="ECO:0000313" key="6">
    <source>
        <dbReference type="EMBL" id="KAH6829277.1"/>
    </source>
</evidence>
<name>A0AAD4J8R6_PERFH</name>
<dbReference type="GO" id="GO:0005634">
    <property type="term" value="C:nucleus"/>
    <property type="evidence" value="ECO:0007669"/>
    <property type="project" value="TreeGrafter"/>
</dbReference>
<keyword evidence="3" id="KW-0862">Zinc</keyword>
<evidence type="ECO:0000256" key="2">
    <source>
        <dbReference type="ARBA" id="ARBA00022771"/>
    </source>
</evidence>
<dbReference type="PROSITE" id="PS50808">
    <property type="entry name" value="ZF_BED"/>
    <property type="match status" value="1"/>
</dbReference>
<evidence type="ECO:0000313" key="7">
    <source>
        <dbReference type="Proteomes" id="UP001190926"/>
    </source>
</evidence>
<accession>A0AAD4J8R6</accession>
<dbReference type="GO" id="GO:0008270">
    <property type="term" value="F:zinc ion binding"/>
    <property type="evidence" value="ECO:0007669"/>
    <property type="project" value="UniProtKB-KW"/>
</dbReference>
<keyword evidence="1" id="KW-0479">Metal-binding</keyword>
<protein>
    <submittedName>
        <fullName evidence="6">BED zinc finger and hAT dimerization domain-containing protein DAYSLEEPER</fullName>
    </submittedName>
</protein>
<evidence type="ECO:0000259" key="5">
    <source>
        <dbReference type="PROSITE" id="PS50808"/>
    </source>
</evidence>
<dbReference type="GO" id="GO:1990837">
    <property type="term" value="F:sequence-specific double-stranded DNA binding"/>
    <property type="evidence" value="ECO:0007669"/>
    <property type="project" value="TreeGrafter"/>
</dbReference>
<evidence type="ECO:0000256" key="1">
    <source>
        <dbReference type="ARBA" id="ARBA00022723"/>
    </source>
</evidence>